<keyword evidence="5" id="KW-1185">Reference proteome</keyword>
<evidence type="ECO:0000313" key="6">
    <source>
        <dbReference type="RefSeq" id="XP_010468697.1"/>
    </source>
</evidence>
<organism evidence="5 6">
    <name type="scientific">Camelina sativa</name>
    <name type="common">False flax</name>
    <name type="synonym">Myagrum sativum</name>
    <dbReference type="NCBI Taxonomy" id="90675"/>
    <lineage>
        <taxon>Eukaryota</taxon>
        <taxon>Viridiplantae</taxon>
        <taxon>Streptophyta</taxon>
        <taxon>Embryophyta</taxon>
        <taxon>Tracheophyta</taxon>
        <taxon>Spermatophyta</taxon>
        <taxon>Magnoliopsida</taxon>
        <taxon>eudicotyledons</taxon>
        <taxon>Gunneridae</taxon>
        <taxon>Pentapetalae</taxon>
        <taxon>rosids</taxon>
        <taxon>malvids</taxon>
        <taxon>Brassicales</taxon>
        <taxon>Brassicaceae</taxon>
        <taxon>Camelineae</taxon>
        <taxon>Camelina</taxon>
    </lineage>
</organism>
<dbReference type="GeneID" id="104748804"/>
<name>A0ABM0WBM4_CAMSA</name>
<protein>
    <submittedName>
        <fullName evidence="6">Uncharacterized protein LOC104748804</fullName>
    </submittedName>
</protein>
<feature type="domain" description="Retrotransposon gag" evidence="2">
    <location>
        <begin position="113"/>
        <end position="209"/>
    </location>
</feature>
<accession>A0ABM0WBM4</accession>
<evidence type="ECO:0000259" key="4">
    <source>
        <dbReference type="Pfam" id="PF22936"/>
    </source>
</evidence>
<dbReference type="PANTHER" id="PTHR37610">
    <property type="entry name" value="CCHC-TYPE DOMAIN-CONTAINING PROTEIN"/>
    <property type="match status" value="1"/>
</dbReference>
<dbReference type="InterPro" id="IPR005162">
    <property type="entry name" value="Retrotrans_gag_dom"/>
</dbReference>
<dbReference type="RefSeq" id="XP_010468697.1">
    <property type="nucleotide sequence ID" value="XM_010470395.1"/>
</dbReference>
<dbReference type="Pfam" id="PF14244">
    <property type="entry name" value="Retrotran_gag_3"/>
    <property type="match status" value="1"/>
</dbReference>
<dbReference type="Pfam" id="PF03732">
    <property type="entry name" value="Retrotrans_gag"/>
    <property type="match status" value="1"/>
</dbReference>
<dbReference type="Pfam" id="PF22936">
    <property type="entry name" value="Pol_BBD"/>
    <property type="match status" value="1"/>
</dbReference>
<sequence>MSGTGENGAMNTNTNTNSNPTTVEVRRTISPYDLTAADNPGAVISHPLLKGMNYEEWACGLKTALCSSKKFGFLDGSITRPAEGSRDLEDWWTIQALLVSWIRMTIDSSLCSNISHRNVAKDLWDHLKKRFSVTNGPRVQQLKAELACCKQQGLAIEAYYGKLNRIWDSMANHRPLRLCKCGKCECNLMALQEQDREEDKVHEFLAGLDDGFQTVRSSLVSRIPIQPMEEVYNVVRQEEDLRVNVHKGEAVAEVSAYAAHQRPRSLSSPLPNDVAIVCKHCNRNGHSSDSCFAVVGYLEWWGDRPRSHLAPGKGRGSTPSPKPRSVSYANVVHVPPVAPEEHVNYVITEKDRDGVRGLSDVQWQNLVKLLNGRSNGGASSSSEKLSGKCSVSWILDTGASHHLTGNFDILESVRNMEPVLVILADGRQRIACQEGTVVIGPNLVLKSVFFVEHLQSDLISVGQLMDENHCVVQMADQFLVIQDRASRTMIGAGKRERGTFRFCRMEFVASVTTQEVQTYELWHHMMGHLSA</sequence>
<evidence type="ECO:0000259" key="2">
    <source>
        <dbReference type="Pfam" id="PF03732"/>
    </source>
</evidence>
<evidence type="ECO:0000256" key="1">
    <source>
        <dbReference type="SAM" id="MobiDB-lite"/>
    </source>
</evidence>
<feature type="domain" description="Retrovirus-related Pol polyprotein from transposon TNT 1-94-like beta-barrel" evidence="4">
    <location>
        <begin position="393"/>
        <end position="468"/>
    </location>
</feature>
<feature type="domain" description="Retrotransposon Copia-like N-terminal" evidence="3">
    <location>
        <begin position="37"/>
        <end position="82"/>
    </location>
</feature>
<reference evidence="6" key="2">
    <citation type="submission" date="2025-08" db="UniProtKB">
        <authorList>
            <consortium name="RefSeq"/>
        </authorList>
    </citation>
    <scope>IDENTIFICATION</scope>
    <source>
        <tissue evidence="6">Leaf</tissue>
    </source>
</reference>
<dbReference type="InterPro" id="IPR029472">
    <property type="entry name" value="Copia-like_N"/>
</dbReference>
<reference evidence="5" key="1">
    <citation type="journal article" date="2014" name="Nat. Commun.">
        <title>The emerging biofuel crop Camelina sativa retains a highly undifferentiated hexaploid genome structure.</title>
        <authorList>
            <person name="Kagale S."/>
            <person name="Koh C."/>
            <person name="Nixon J."/>
            <person name="Bollina V."/>
            <person name="Clarke W.E."/>
            <person name="Tuteja R."/>
            <person name="Spillane C."/>
            <person name="Robinson S.J."/>
            <person name="Links M.G."/>
            <person name="Clarke C."/>
            <person name="Higgins E.E."/>
            <person name="Huebert T."/>
            <person name="Sharpe A.G."/>
            <person name="Parkin I.A."/>
        </authorList>
    </citation>
    <scope>NUCLEOTIDE SEQUENCE [LARGE SCALE GENOMIC DNA]</scope>
    <source>
        <strain evidence="5">cv. DH55</strain>
    </source>
</reference>
<feature type="region of interest" description="Disordered" evidence="1">
    <location>
        <begin position="1"/>
        <end position="23"/>
    </location>
</feature>
<gene>
    <name evidence="6" type="primary">LOC104748804</name>
</gene>
<feature type="compositionally biased region" description="Low complexity" evidence="1">
    <location>
        <begin position="1"/>
        <end position="22"/>
    </location>
</feature>
<dbReference type="PANTHER" id="PTHR37610:SF101">
    <property type="entry name" value="(RAPE) HYPOTHETICAL PROTEIN"/>
    <property type="match status" value="1"/>
</dbReference>
<dbReference type="Proteomes" id="UP000694864">
    <property type="component" value="Chromosome 15"/>
</dbReference>
<evidence type="ECO:0000313" key="5">
    <source>
        <dbReference type="Proteomes" id="UP000694864"/>
    </source>
</evidence>
<dbReference type="InterPro" id="IPR054722">
    <property type="entry name" value="PolX-like_BBD"/>
</dbReference>
<proteinExistence type="predicted"/>
<evidence type="ECO:0000259" key="3">
    <source>
        <dbReference type="Pfam" id="PF14244"/>
    </source>
</evidence>